<keyword evidence="2" id="KW-1185">Reference proteome</keyword>
<reference evidence="1 2" key="1">
    <citation type="submission" date="2020-08" db="EMBL/GenBank/DDBJ databases">
        <title>Genomic Encyclopedia of Type Strains, Phase IV (KMG-IV): sequencing the most valuable type-strain genomes for metagenomic binning, comparative biology and taxonomic classification.</title>
        <authorList>
            <person name="Goeker M."/>
        </authorList>
    </citation>
    <scope>NUCLEOTIDE SEQUENCE [LARGE SCALE GENOMIC DNA]</scope>
    <source>
        <strain evidence="1 2">DSM 103526</strain>
    </source>
</reference>
<dbReference type="EMBL" id="JACHEN010000007">
    <property type="protein sequence ID" value="MBB6215477.1"/>
    <property type="molecule type" value="Genomic_DNA"/>
</dbReference>
<name>A0A841KPW3_9FIRM</name>
<evidence type="ECO:0000313" key="2">
    <source>
        <dbReference type="Proteomes" id="UP000579281"/>
    </source>
</evidence>
<dbReference type="AlphaFoldDB" id="A0A841KPW3"/>
<proteinExistence type="predicted"/>
<comment type="caution">
    <text evidence="1">The sequence shown here is derived from an EMBL/GenBank/DDBJ whole genome shotgun (WGS) entry which is preliminary data.</text>
</comment>
<dbReference type="Proteomes" id="UP000579281">
    <property type="component" value="Unassembled WGS sequence"/>
</dbReference>
<dbReference type="RefSeq" id="WP_184309796.1">
    <property type="nucleotide sequence ID" value="NZ_JACHEN010000007.1"/>
</dbReference>
<evidence type="ECO:0000313" key="1">
    <source>
        <dbReference type="EMBL" id="MBB6215477.1"/>
    </source>
</evidence>
<sequence>MIKVCKFTDCHDELVRALEENNILFTDEECLQRCDLCHSCAFVKKDEEYIHADDVKELIEILKANN</sequence>
<organism evidence="1 2">
    <name type="scientific">Anaerosolibacter carboniphilus</name>
    <dbReference type="NCBI Taxonomy" id="1417629"/>
    <lineage>
        <taxon>Bacteria</taxon>
        <taxon>Bacillati</taxon>
        <taxon>Bacillota</taxon>
        <taxon>Clostridia</taxon>
        <taxon>Peptostreptococcales</taxon>
        <taxon>Thermotaleaceae</taxon>
        <taxon>Anaerosolibacter</taxon>
    </lineage>
</organism>
<accession>A0A841KPW3</accession>
<protein>
    <submittedName>
        <fullName evidence="1">Uncharacterized protein YuzB (UPF0349 family)</fullName>
    </submittedName>
</protein>
<gene>
    <name evidence="1" type="ORF">HNQ80_001566</name>
</gene>